<keyword evidence="4" id="KW-0175">Coiled coil</keyword>
<accession>A0ABP0PZL8</accession>
<feature type="domain" description="RNA-editing substrate-binding complex 6 protein" evidence="6">
    <location>
        <begin position="389"/>
        <end position="467"/>
    </location>
</feature>
<dbReference type="SUPFAM" id="SSF141072">
    <property type="entry name" value="CalX-like"/>
    <property type="match status" value="1"/>
</dbReference>
<evidence type="ECO:0000256" key="2">
    <source>
        <dbReference type="ARBA" id="ARBA00022737"/>
    </source>
</evidence>
<feature type="domain" description="RNA-editing substrate-binding complex 6 protein" evidence="6">
    <location>
        <begin position="177"/>
        <end position="383"/>
    </location>
</feature>
<evidence type="ECO:0000259" key="5">
    <source>
        <dbReference type="Pfam" id="PF03160"/>
    </source>
</evidence>
<protein>
    <submittedName>
        <fullName evidence="7">Uncharacterized protein</fullName>
    </submittedName>
</protein>
<dbReference type="Gene3D" id="2.60.40.2030">
    <property type="match status" value="1"/>
</dbReference>
<dbReference type="PANTHER" id="PTHR21228:SF40">
    <property type="entry name" value="LD45607P"/>
    <property type="match status" value="1"/>
</dbReference>
<dbReference type="Pfam" id="PF26188">
    <property type="entry name" value="RESC6"/>
    <property type="match status" value="2"/>
</dbReference>
<keyword evidence="2" id="KW-0677">Repeat</keyword>
<evidence type="ECO:0000259" key="6">
    <source>
        <dbReference type="Pfam" id="PF26188"/>
    </source>
</evidence>
<comment type="caution">
    <text evidence="7">The sequence shown here is derived from an EMBL/GenBank/DDBJ whole genome shotgun (WGS) entry which is preliminary data.</text>
</comment>
<dbReference type="InterPro" id="IPR058917">
    <property type="entry name" value="RESC6_dom"/>
</dbReference>
<dbReference type="InterPro" id="IPR038081">
    <property type="entry name" value="CalX-like_sf"/>
</dbReference>
<feature type="domain" description="Calx-beta" evidence="5">
    <location>
        <begin position="739"/>
        <end position="812"/>
    </location>
</feature>
<keyword evidence="1" id="KW-0732">Signal</keyword>
<evidence type="ECO:0000256" key="1">
    <source>
        <dbReference type="ARBA" id="ARBA00022729"/>
    </source>
</evidence>
<organism evidence="7 8">
    <name type="scientific">Durusdinium trenchii</name>
    <dbReference type="NCBI Taxonomy" id="1381693"/>
    <lineage>
        <taxon>Eukaryota</taxon>
        <taxon>Sar</taxon>
        <taxon>Alveolata</taxon>
        <taxon>Dinophyceae</taxon>
        <taxon>Suessiales</taxon>
        <taxon>Symbiodiniaceae</taxon>
        <taxon>Durusdinium</taxon>
    </lineage>
</organism>
<keyword evidence="8" id="KW-1185">Reference proteome</keyword>
<evidence type="ECO:0000256" key="3">
    <source>
        <dbReference type="ARBA" id="ARBA00022837"/>
    </source>
</evidence>
<proteinExistence type="predicted"/>
<dbReference type="InterPro" id="IPR003644">
    <property type="entry name" value="Calx_beta"/>
</dbReference>
<evidence type="ECO:0000313" key="7">
    <source>
        <dbReference type="EMBL" id="CAK9081226.1"/>
    </source>
</evidence>
<sequence length="1437" mass="161065">MIVAPWDASSPDALLQVLRGAEVTRHQNKLILRNAFDWRQLLELAEKLNEESHALNVCTILHRLAKGVAREGPRGMSDRARSLRSTFAWQRLTFLVEKLVADLNNMELTNCLWALAVLEANGPQEEALLNSLIAACSQYLSSFEPRNLALSAWALAKMGLEKQWCPRWAEAVAVKLQSFETRDMTNVIWAFATVYWRDERFLMRFCKEVEVKAEHYSPQDVGNTLWALATLSWKNDLALTAISKRCFDTAVHFDQQNLSISLWSYATLGYKTMNLFHHMTQIITERIKSFAAQGIANVCWALAKFQFQQKCLLMTIAEEAPTRLDDFDPQHMSILAWAYATLEFPNRPLLTALCQAAVRKMPMFNAQHMANMTWAMATLAHKDERYLHVLAERAMEEVARFNPQECSNLVWAFALLTFRDDALLQALSRRSQEIVADFIPQNLGNTAWAYNRLGYRDEQLMQCLVREAAGRLQDCAGQEVLDLIESIVTGGYEASVEGPEWQRLACWAGQKVEAVARCVVSSSEMPLTLRKLPDFDRALAVQDYQDHLASFSLVGLGFTYTCQILEQLGIRLLNGSEKEAWQKVAQEASNSISGTGNQSDVSKNVEAQEGLKICRTICVYRYALQLGPETVCVGPTAVTSGPARDAHELGLFAATLRHPRGGDGEFQALQACARASMQLGCEPTGAPPMDGSAVEGELWLHVSEVPCLSCVGAMAQFRKVFPDVSILISFNLGKQPSEKSQDGSAKAGAKYRHTESQVRFEAGESLKAFEVDLIDDDNFDTTLDFHVHMENPENCVIQGDMSVAKVLIFDNDLFPSSEFEPYLQNINYVEEGSLHNIGFKLLWSFIRFTFLHVPSIWWKSIVAIFLAQLGNAYYLMTIYLKVYLVDVCLNVKDESTLDRLLVPGSRGLTAALLGLTWVLPNFILVAADHFEMSAGGLVAMVFDHVCRTLRAREGAVNATMEPRSFIQLLELGMDPLVSCAGGTTVVKSIGLQTEMLGDELLSEDMDSQVVSKPAAASQIMKVAIGLLGLDLHEKPSSWAQTWLEACSVGEVSFSMEPKLAKEVDEGFWSDRDFKKGQADWQRKVLSHLRQLYPKEHRGRSKEKVERRGPHAEQLETVDFILQRITSTVNLLQRPERHAEPPLILHQYTDGMVRDVCADLKQWLEQLANILSVYHVHILDLEGDKRQLTSKVGGLEEKLKESEVEKEDAVRRFQDMDARWNEEKMKKRAAALFGVKSSEEDPKIYSQLEVDEMYEQWKKEQVDPLLEEIQSLKKAQRDLLAKMQSMKHDRSAPVAAIQEEITPSLGSREIALLNACLTSASERSLGELKALLLRLGHALSEQRGSAEFQEILRLIQAIPILDIPESMETGSQADADHPAIGQEELELLHVGLKAAGKHVSPDLASLLSQLGQGVAEGSDLKRVVQLIQKVTRPRNQRS</sequence>
<dbReference type="Pfam" id="PF03160">
    <property type="entry name" value="Calx-beta"/>
    <property type="match status" value="1"/>
</dbReference>
<dbReference type="InterPro" id="IPR050870">
    <property type="entry name" value="FAST_kinase"/>
</dbReference>
<keyword evidence="3" id="KW-0106">Calcium</keyword>
<name>A0ABP0PZL8_9DINO</name>
<gene>
    <name evidence="7" type="ORF">CCMP2556_LOCUS39758</name>
</gene>
<dbReference type="PANTHER" id="PTHR21228">
    <property type="entry name" value="FAST LEU-RICH DOMAIN-CONTAINING"/>
    <property type="match status" value="1"/>
</dbReference>
<dbReference type="Proteomes" id="UP001642484">
    <property type="component" value="Unassembled WGS sequence"/>
</dbReference>
<reference evidence="7 8" key="1">
    <citation type="submission" date="2024-02" db="EMBL/GenBank/DDBJ databases">
        <authorList>
            <person name="Chen Y."/>
            <person name="Shah S."/>
            <person name="Dougan E. K."/>
            <person name="Thang M."/>
            <person name="Chan C."/>
        </authorList>
    </citation>
    <scope>NUCLEOTIDE SEQUENCE [LARGE SCALE GENOMIC DNA]</scope>
</reference>
<feature type="coiled-coil region" evidence="4">
    <location>
        <begin position="1177"/>
        <end position="1218"/>
    </location>
</feature>
<evidence type="ECO:0000256" key="4">
    <source>
        <dbReference type="SAM" id="Coils"/>
    </source>
</evidence>
<dbReference type="EMBL" id="CAXAMN010023818">
    <property type="protein sequence ID" value="CAK9081226.1"/>
    <property type="molecule type" value="Genomic_DNA"/>
</dbReference>
<evidence type="ECO:0000313" key="8">
    <source>
        <dbReference type="Proteomes" id="UP001642484"/>
    </source>
</evidence>